<name>A0AAE0GLY8_9CHLO</name>
<dbReference type="PANTHER" id="PTHR13132">
    <property type="entry name" value="ALPHA- 1,6 -FUCOSYLTRANSFERASE"/>
    <property type="match status" value="1"/>
</dbReference>
<dbReference type="GO" id="GO:0006487">
    <property type="term" value="P:protein N-linked glycosylation"/>
    <property type="evidence" value="ECO:0007669"/>
    <property type="project" value="TreeGrafter"/>
</dbReference>
<evidence type="ECO:0000313" key="1">
    <source>
        <dbReference type="EMBL" id="KAK3280410.1"/>
    </source>
</evidence>
<keyword evidence="2" id="KW-1185">Reference proteome</keyword>
<dbReference type="Proteomes" id="UP001190700">
    <property type="component" value="Unassembled WGS sequence"/>
</dbReference>
<evidence type="ECO:0000313" key="2">
    <source>
        <dbReference type="Proteomes" id="UP001190700"/>
    </source>
</evidence>
<dbReference type="PANTHER" id="PTHR13132:SF29">
    <property type="entry name" value="ALPHA-(1,6)-FUCOSYLTRANSFERASE"/>
    <property type="match status" value="1"/>
</dbReference>
<protein>
    <submittedName>
        <fullName evidence="1">Uncharacterized protein</fullName>
    </submittedName>
</protein>
<gene>
    <name evidence="1" type="ORF">CYMTET_11749</name>
</gene>
<dbReference type="AlphaFoldDB" id="A0AAE0GLY8"/>
<proteinExistence type="predicted"/>
<comment type="caution">
    <text evidence="1">The sequence shown here is derived from an EMBL/GenBank/DDBJ whole genome shotgun (WGS) entry which is preliminary data.</text>
</comment>
<organism evidence="1 2">
    <name type="scientific">Cymbomonas tetramitiformis</name>
    <dbReference type="NCBI Taxonomy" id="36881"/>
    <lineage>
        <taxon>Eukaryota</taxon>
        <taxon>Viridiplantae</taxon>
        <taxon>Chlorophyta</taxon>
        <taxon>Pyramimonadophyceae</taxon>
        <taxon>Pyramimonadales</taxon>
        <taxon>Pyramimonadaceae</taxon>
        <taxon>Cymbomonas</taxon>
    </lineage>
</organism>
<dbReference type="EMBL" id="LGRX02004404">
    <property type="protein sequence ID" value="KAK3280410.1"/>
    <property type="molecule type" value="Genomic_DNA"/>
</dbReference>
<reference evidence="1 2" key="1">
    <citation type="journal article" date="2015" name="Genome Biol. Evol.">
        <title>Comparative Genomics of a Bacterivorous Green Alga Reveals Evolutionary Causalities and Consequences of Phago-Mixotrophic Mode of Nutrition.</title>
        <authorList>
            <person name="Burns J.A."/>
            <person name="Paasch A."/>
            <person name="Narechania A."/>
            <person name="Kim E."/>
        </authorList>
    </citation>
    <scope>NUCLEOTIDE SEQUENCE [LARGE SCALE GENOMIC DNA]</scope>
    <source>
        <strain evidence="1 2">PLY_AMNH</strain>
    </source>
</reference>
<sequence>MLLLAMYTGRILLQTEHTSNHISSECVGKKNWECYFLPLSRCSDSSAARRAYAIADSEFHKQKGQQKGSDLEVLEDPVLLSSREGYRLPNGFHTYTVRVDEAFGKSGKGDLAFHAMKEAFRSQESRPNEWTIAGSLYFLRMQPWLKEEVDQRLRMSLPDDHDARRTISMPVRGSDKCFGHDVSHSAGGEVDCEGMRFKDFMEVAEKLRTIEDTDNRTVDTIILTSESAKTYEGWEQYTPRWRFVFNKGDVQQGTGSATGWENHAHSLGRTNVTILQVVISSMSTMHLQQRAKYFLGSVRSTWTMLIQAMAQAQELPLLLQSPPGDGKLPLQRRGPFSLARTTGVTSSLSTSACSVSTSTCSVSTSACSVSAVHVLACTAVGSIKACTAVGSIKAYTAVGSIKACTAKESCERAPPASVAYGLMGGCSNPTYRRGIRWVKPSQDALAFKLGSMERHSAELARHHGKVPKPLGCAFADEPRGFCVQSLKQHKCSGQCVCFGQTLEEQLKGDPGLAQP</sequence>
<dbReference type="GO" id="GO:0046921">
    <property type="term" value="F:alpha-(1-&gt;6)-fucosyltransferase activity"/>
    <property type="evidence" value="ECO:0007669"/>
    <property type="project" value="TreeGrafter"/>
</dbReference>
<accession>A0AAE0GLY8</accession>